<dbReference type="EMBL" id="UINC01152109">
    <property type="protein sequence ID" value="SVD46107.1"/>
    <property type="molecule type" value="Genomic_DNA"/>
</dbReference>
<dbReference type="GO" id="GO:0004553">
    <property type="term" value="F:hydrolase activity, hydrolyzing O-glycosyl compounds"/>
    <property type="evidence" value="ECO:0007669"/>
    <property type="project" value="InterPro"/>
</dbReference>
<evidence type="ECO:0000313" key="2">
    <source>
        <dbReference type="EMBL" id="SVD46107.1"/>
    </source>
</evidence>
<dbReference type="GO" id="GO:0030246">
    <property type="term" value="F:carbohydrate binding"/>
    <property type="evidence" value="ECO:0007669"/>
    <property type="project" value="InterPro"/>
</dbReference>
<protein>
    <recommendedName>
        <fullName evidence="1">Carbohydrate-binding domain-containing protein</fullName>
    </recommendedName>
</protein>
<dbReference type="CDD" id="cd09618">
    <property type="entry name" value="CBM9_like_2"/>
    <property type="match status" value="1"/>
</dbReference>
<dbReference type="Gene3D" id="2.60.40.1190">
    <property type="match status" value="1"/>
</dbReference>
<dbReference type="GO" id="GO:0016052">
    <property type="term" value="P:carbohydrate catabolic process"/>
    <property type="evidence" value="ECO:0007669"/>
    <property type="project" value="InterPro"/>
</dbReference>
<gene>
    <name evidence="2" type="ORF">METZ01_LOCUS398961</name>
</gene>
<organism evidence="2">
    <name type="scientific">marine metagenome</name>
    <dbReference type="NCBI Taxonomy" id="408172"/>
    <lineage>
        <taxon>unclassified sequences</taxon>
        <taxon>metagenomes</taxon>
        <taxon>ecological metagenomes</taxon>
    </lineage>
</organism>
<proteinExistence type="predicted"/>
<feature type="domain" description="Carbohydrate-binding" evidence="1">
    <location>
        <begin position="55"/>
        <end position="213"/>
    </location>
</feature>
<dbReference type="InterPro" id="IPR010502">
    <property type="entry name" value="Carb-bd_dom_fam9"/>
</dbReference>
<name>A0A382VHZ7_9ZZZZ</name>
<feature type="non-terminal residue" evidence="2">
    <location>
        <position position="251"/>
    </location>
</feature>
<reference evidence="2" key="1">
    <citation type="submission" date="2018-05" db="EMBL/GenBank/DDBJ databases">
        <authorList>
            <person name="Lanie J.A."/>
            <person name="Ng W.-L."/>
            <person name="Kazmierczak K.M."/>
            <person name="Andrzejewski T.M."/>
            <person name="Davidsen T.M."/>
            <person name="Wayne K.J."/>
            <person name="Tettelin H."/>
            <person name="Glass J.I."/>
            <person name="Rusch D."/>
            <person name="Podicherti R."/>
            <person name="Tsui H.-C.T."/>
            <person name="Winkler M.E."/>
        </authorList>
    </citation>
    <scope>NUCLEOTIDE SEQUENCE</scope>
</reference>
<dbReference type="SUPFAM" id="SSF49344">
    <property type="entry name" value="CBD9-like"/>
    <property type="match status" value="1"/>
</dbReference>
<sequence>MKPLSLLSVLPPTIHIFLLTFVPLVSPETNAQNTNPSLEIEKSVTIARTETPPTIDGTLDDEVWSQATVISDFLQSKPLEGAEPTERTEIYLLYDDNMLYIGGRFWDSEPERIAAGTLRHRWNRLGDDDRIAVVLSPYNDQRSGYKFETNANGVKHEAIYQNVSQNLPAWDTIWDAASSINEEGWVTEMAIPFKSISFDSNNNAWGMNFSRAVRRKNEEITWVSRNRTYNPSITGQVTGFVGLNQGVGLDI</sequence>
<accession>A0A382VHZ7</accession>
<evidence type="ECO:0000259" key="1">
    <source>
        <dbReference type="Pfam" id="PF06452"/>
    </source>
</evidence>
<dbReference type="AlphaFoldDB" id="A0A382VHZ7"/>
<dbReference type="Pfam" id="PF06452">
    <property type="entry name" value="CBM9_1"/>
    <property type="match status" value="1"/>
</dbReference>